<dbReference type="Proteomes" id="UP001235840">
    <property type="component" value="Unassembled WGS sequence"/>
</dbReference>
<feature type="transmembrane region" description="Helical" evidence="1">
    <location>
        <begin position="27"/>
        <end position="45"/>
    </location>
</feature>
<gene>
    <name evidence="2" type="ORF">J2S11_003756</name>
</gene>
<keyword evidence="3" id="KW-1185">Reference proteome</keyword>
<accession>A0ABT9W3K3</accession>
<protein>
    <submittedName>
        <fullName evidence="2">Membrane protein</fullName>
    </submittedName>
</protein>
<keyword evidence="1" id="KW-1133">Transmembrane helix</keyword>
<reference evidence="2 3" key="1">
    <citation type="submission" date="2023-07" db="EMBL/GenBank/DDBJ databases">
        <title>Genomic Encyclopedia of Type Strains, Phase IV (KMG-IV): sequencing the most valuable type-strain genomes for metagenomic binning, comparative biology and taxonomic classification.</title>
        <authorList>
            <person name="Goeker M."/>
        </authorList>
    </citation>
    <scope>NUCLEOTIDE SEQUENCE [LARGE SCALE GENOMIC DNA]</scope>
    <source>
        <strain evidence="2 3">DSM 12751</strain>
    </source>
</reference>
<evidence type="ECO:0000256" key="1">
    <source>
        <dbReference type="SAM" id="Phobius"/>
    </source>
</evidence>
<keyword evidence="1" id="KW-0812">Transmembrane</keyword>
<dbReference type="EMBL" id="JAUSTY010000020">
    <property type="protein sequence ID" value="MDQ0167827.1"/>
    <property type="molecule type" value="Genomic_DNA"/>
</dbReference>
<proteinExistence type="predicted"/>
<dbReference type="InterPro" id="IPR024490">
    <property type="entry name" value="DUF2759"/>
</dbReference>
<organism evidence="2 3">
    <name type="scientific">Caldalkalibacillus horti</name>
    <dbReference type="NCBI Taxonomy" id="77523"/>
    <lineage>
        <taxon>Bacteria</taxon>
        <taxon>Bacillati</taxon>
        <taxon>Bacillota</taxon>
        <taxon>Bacilli</taxon>
        <taxon>Bacillales</taxon>
        <taxon>Bacillaceae</taxon>
        <taxon>Caldalkalibacillus</taxon>
    </lineage>
</organism>
<sequence length="52" mass="5920">MIFIIVTFLIALLSLFGLLRSLKEKNLLAAGFSFVSFAIFGWFSFMETFFSS</sequence>
<dbReference type="RefSeq" id="WP_307397062.1">
    <property type="nucleotide sequence ID" value="NZ_BAAADK010000049.1"/>
</dbReference>
<comment type="caution">
    <text evidence="2">The sequence shown here is derived from an EMBL/GenBank/DDBJ whole genome shotgun (WGS) entry which is preliminary data.</text>
</comment>
<evidence type="ECO:0000313" key="3">
    <source>
        <dbReference type="Proteomes" id="UP001235840"/>
    </source>
</evidence>
<evidence type="ECO:0000313" key="2">
    <source>
        <dbReference type="EMBL" id="MDQ0167827.1"/>
    </source>
</evidence>
<keyword evidence="1" id="KW-0472">Membrane</keyword>
<name>A0ABT9W3K3_9BACI</name>
<dbReference type="Pfam" id="PF10958">
    <property type="entry name" value="DUF2759"/>
    <property type="match status" value="1"/>
</dbReference>